<dbReference type="Gene3D" id="3.30.450.30">
    <property type="entry name" value="Dynein light chain 2a, cytoplasmic"/>
    <property type="match status" value="1"/>
</dbReference>
<dbReference type="SUPFAM" id="SSF103196">
    <property type="entry name" value="Roadblock/LC7 domain"/>
    <property type="match status" value="1"/>
</dbReference>
<keyword evidence="3" id="KW-1185">Reference proteome</keyword>
<evidence type="ECO:0000313" key="3">
    <source>
        <dbReference type="Proteomes" id="UP000657385"/>
    </source>
</evidence>
<dbReference type="InterPro" id="IPR004942">
    <property type="entry name" value="Roadblock/LAMTOR2_dom"/>
</dbReference>
<dbReference type="PANTHER" id="PTHR36222">
    <property type="entry name" value="SERINE PROTEASE INHIBITOR RV3364C"/>
    <property type="match status" value="1"/>
</dbReference>
<evidence type="ECO:0000259" key="1">
    <source>
        <dbReference type="SMART" id="SM00960"/>
    </source>
</evidence>
<dbReference type="EMBL" id="JADPRT010000013">
    <property type="protein sequence ID" value="MBF9071834.1"/>
    <property type="molecule type" value="Genomic_DNA"/>
</dbReference>
<protein>
    <submittedName>
        <fullName evidence="2">Roadblock/LC7 domain-containing protein</fullName>
    </submittedName>
</protein>
<dbReference type="Proteomes" id="UP000657385">
    <property type="component" value="Unassembled WGS sequence"/>
</dbReference>
<sequence length="126" mass="12811">MESALVATRDGLQLASAGLDIDDADRLAAVITGEYATARSVNEIRPLGGVRQVVVEFDDGFLFIMHAGNHAAGDANSRTLSTLLGVTATVSADAGLVGAEMAHLIGSLANHLTTGSRQAVPVGGGR</sequence>
<comment type="caution">
    <text evidence="2">The sequence shown here is derived from an EMBL/GenBank/DDBJ whole genome shotgun (WGS) entry which is preliminary data.</text>
</comment>
<evidence type="ECO:0000313" key="2">
    <source>
        <dbReference type="EMBL" id="MBF9071834.1"/>
    </source>
</evidence>
<reference evidence="2" key="1">
    <citation type="submission" date="2020-11" db="EMBL/GenBank/DDBJ databases">
        <title>Isolation and identification of active actinomycetes.</title>
        <authorList>
            <person name="Yu B."/>
        </authorList>
    </citation>
    <scope>NUCLEOTIDE SEQUENCE</scope>
    <source>
        <strain evidence="2">NEAU-YB345</strain>
    </source>
</reference>
<dbReference type="AlphaFoldDB" id="A0A931B665"/>
<organism evidence="2 3">
    <name type="scientific">Streptacidiphilus fuscans</name>
    <dbReference type="NCBI Taxonomy" id="2789292"/>
    <lineage>
        <taxon>Bacteria</taxon>
        <taxon>Bacillati</taxon>
        <taxon>Actinomycetota</taxon>
        <taxon>Actinomycetes</taxon>
        <taxon>Kitasatosporales</taxon>
        <taxon>Streptomycetaceae</taxon>
        <taxon>Streptacidiphilus</taxon>
    </lineage>
</organism>
<feature type="domain" description="Roadblock/LAMTOR2" evidence="1">
    <location>
        <begin position="1"/>
        <end position="88"/>
    </location>
</feature>
<dbReference type="SMART" id="SM00960">
    <property type="entry name" value="Robl_LC7"/>
    <property type="match status" value="1"/>
</dbReference>
<dbReference type="PANTHER" id="PTHR36222:SF1">
    <property type="entry name" value="SERINE PROTEASE INHIBITOR RV3364C"/>
    <property type="match status" value="1"/>
</dbReference>
<dbReference type="InterPro" id="IPR053141">
    <property type="entry name" value="Mycobact_SerProt_Inhib_Rv3364c"/>
</dbReference>
<proteinExistence type="predicted"/>
<accession>A0A931B665</accession>
<gene>
    <name evidence="2" type="ORF">I2501_27805</name>
</gene>
<name>A0A931B665_9ACTN</name>
<dbReference type="Pfam" id="PF03259">
    <property type="entry name" value="Robl_LC7"/>
    <property type="match status" value="1"/>
</dbReference>